<evidence type="ECO:0000256" key="11">
    <source>
        <dbReference type="ARBA" id="ARBA00023136"/>
    </source>
</evidence>
<feature type="domain" description="Glycosyltransferase 2-like" evidence="13">
    <location>
        <begin position="203"/>
        <end position="397"/>
    </location>
</feature>
<keyword evidence="8 14" id="KW-0808">Transferase</keyword>
<dbReference type="OrthoDB" id="9775281at2"/>
<protein>
    <recommendedName>
        <fullName evidence="4">Glucans biosynthesis glucosyltransferase H</fullName>
    </recommendedName>
</protein>
<evidence type="ECO:0000256" key="4">
    <source>
        <dbReference type="ARBA" id="ARBA00020585"/>
    </source>
</evidence>
<keyword evidence="10 12" id="KW-1133">Transmembrane helix</keyword>
<comment type="subcellular location">
    <subcellularLocation>
        <location evidence="1">Cell inner membrane</location>
        <topology evidence="1">Multi-pass membrane protein</topology>
    </subcellularLocation>
</comment>
<dbReference type="KEGG" id="ote:Oter_1260"/>
<keyword evidence="15" id="KW-1185">Reference proteome</keyword>
<comment type="similarity">
    <text evidence="3">Belongs to the glycosyltransferase 2 family. OpgH subfamily.</text>
</comment>
<accession>B1ZPM6</accession>
<dbReference type="PANTHER" id="PTHR43867">
    <property type="entry name" value="CELLULOSE SYNTHASE CATALYTIC SUBUNIT A [UDP-FORMING]"/>
    <property type="match status" value="1"/>
</dbReference>
<dbReference type="CAZy" id="GT2">
    <property type="family name" value="Glycosyltransferase Family 2"/>
</dbReference>
<dbReference type="PANTHER" id="PTHR43867:SF5">
    <property type="entry name" value="GLUCANS BIOSYNTHESIS GLUCOSYLTRANSFERASE H"/>
    <property type="match status" value="1"/>
</dbReference>
<dbReference type="RefSeq" id="WP_012374083.1">
    <property type="nucleotide sequence ID" value="NC_010571.1"/>
</dbReference>
<keyword evidence="11 12" id="KW-0472">Membrane</keyword>
<proteinExistence type="inferred from homology"/>
<dbReference type="Pfam" id="PF13632">
    <property type="entry name" value="Glyco_trans_2_3"/>
    <property type="match status" value="1"/>
</dbReference>
<dbReference type="AlphaFoldDB" id="B1ZPM6"/>
<dbReference type="EMBL" id="CP001032">
    <property type="protein sequence ID" value="ACB74545.1"/>
    <property type="molecule type" value="Genomic_DNA"/>
</dbReference>
<evidence type="ECO:0000256" key="7">
    <source>
        <dbReference type="ARBA" id="ARBA00022676"/>
    </source>
</evidence>
<dbReference type="SUPFAM" id="SSF53448">
    <property type="entry name" value="Nucleotide-diphospho-sugar transferases"/>
    <property type="match status" value="1"/>
</dbReference>
<feature type="transmembrane region" description="Helical" evidence="12">
    <location>
        <begin position="374"/>
        <end position="399"/>
    </location>
</feature>
<feature type="transmembrane region" description="Helical" evidence="12">
    <location>
        <begin position="460"/>
        <end position="481"/>
    </location>
</feature>
<name>B1ZPM6_OPITP</name>
<feature type="transmembrane region" description="Helical" evidence="12">
    <location>
        <begin position="537"/>
        <end position="558"/>
    </location>
</feature>
<dbReference type="InterPro" id="IPR001173">
    <property type="entry name" value="Glyco_trans_2-like"/>
</dbReference>
<evidence type="ECO:0000313" key="15">
    <source>
        <dbReference type="Proteomes" id="UP000007013"/>
    </source>
</evidence>
<feature type="transmembrane region" description="Helical" evidence="12">
    <location>
        <begin position="23"/>
        <end position="43"/>
    </location>
</feature>
<dbReference type="InterPro" id="IPR050321">
    <property type="entry name" value="Glycosyltr_2/OpgH_subfam"/>
</dbReference>
<evidence type="ECO:0000256" key="6">
    <source>
        <dbReference type="ARBA" id="ARBA00022519"/>
    </source>
</evidence>
<reference evidence="14 15" key="1">
    <citation type="journal article" date="2011" name="J. Bacteriol.">
        <title>Genome sequence of the verrucomicrobium Opitutus terrae PB90-1, an abundant inhabitant of rice paddy soil ecosystems.</title>
        <authorList>
            <person name="van Passel M.W."/>
            <person name="Kant R."/>
            <person name="Palva A."/>
            <person name="Copeland A."/>
            <person name="Lucas S."/>
            <person name="Lapidus A."/>
            <person name="Glavina del Rio T."/>
            <person name="Pitluck S."/>
            <person name="Goltsman E."/>
            <person name="Clum A."/>
            <person name="Sun H."/>
            <person name="Schmutz J."/>
            <person name="Larimer F.W."/>
            <person name="Land M.L."/>
            <person name="Hauser L."/>
            <person name="Kyrpides N."/>
            <person name="Mikhailova N."/>
            <person name="Richardson P.P."/>
            <person name="Janssen P.H."/>
            <person name="de Vos W.M."/>
            <person name="Smidt H."/>
        </authorList>
    </citation>
    <scope>NUCLEOTIDE SEQUENCE [LARGE SCALE GENOMIC DNA]</scope>
    <source>
        <strain evidence="15">DSM 11246 / JCM 15787 / PB90-1</strain>
    </source>
</reference>
<dbReference type="Gene3D" id="3.90.550.10">
    <property type="entry name" value="Spore Coat Polysaccharide Biosynthesis Protein SpsA, Chain A"/>
    <property type="match status" value="1"/>
</dbReference>
<dbReference type="CDD" id="cd04191">
    <property type="entry name" value="Glucan_BSP_MdoH"/>
    <property type="match status" value="1"/>
</dbReference>
<feature type="transmembrane region" description="Helical" evidence="12">
    <location>
        <begin position="419"/>
        <end position="439"/>
    </location>
</feature>
<evidence type="ECO:0000256" key="1">
    <source>
        <dbReference type="ARBA" id="ARBA00004429"/>
    </source>
</evidence>
<evidence type="ECO:0000256" key="5">
    <source>
        <dbReference type="ARBA" id="ARBA00022475"/>
    </source>
</evidence>
<evidence type="ECO:0000259" key="13">
    <source>
        <dbReference type="Pfam" id="PF13632"/>
    </source>
</evidence>
<dbReference type="eggNOG" id="COG2943">
    <property type="taxonomic scope" value="Bacteria"/>
</dbReference>
<evidence type="ECO:0000256" key="9">
    <source>
        <dbReference type="ARBA" id="ARBA00022692"/>
    </source>
</evidence>
<gene>
    <name evidence="14" type="ordered locus">Oter_1260</name>
</gene>
<keyword evidence="7" id="KW-0328">Glycosyltransferase</keyword>
<evidence type="ECO:0000256" key="10">
    <source>
        <dbReference type="ARBA" id="ARBA00022989"/>
    </source>
</evidence>
<keyword evidence="5" id="KW-1003">Cell membrane</keyword>
<keyword evidence="6" id="KW-0997">Cell inner membrane</keyword>
<dbReference type="InterPro" id="IPR029044">
    <property type="entry name" value="Nucleotide-diphossugar_trans"/>
</dbReference>
<evidence type="ECO:0000256" key="8">
    <source>
        <dbReference type="ARBA" id="ARBA00022679"/>
    </source>
</evidence>
<dbReference type="Proteomes" id="UP000007013">
    <property type="component" value="Chromosome"/>
</dbReference>
<dbReference type="HOGENOM" id="CLU_015730_1_0_0"/>
<evidence type="ECO:0000313" key="14">
    <source>
        <dbReference type="EMBL" id="ACB74545.1"/>
    </source>
</evidence>
<sequence>MQVHPFQPTDIDPRVATRRRTRVAGLVLAITAPATWLMADLHWRTGFDFWKLGHVLLFMILFALIAFGAVQAAIGYFVRRRGGDRFDIQRTIDPADDTPLLAPTAVIMPICNEEVRRVMEGLRVSFESVRANGRVPNCDFFILSDSTDPNRWIEEEAAWLSLVQQLDAHGRIFYRKRRVGINKKAGNVADFCRRWGSRYRYMIVLDADSVMGGEAVEKLVRMMERNPRVGLIQAVPALANGESILARVQQFASRLYGGLFAAGLNFWQMGESNYWGHNAIIRLQPFIKHCSLPELPGAGPFGGRILSHDYVEAALMRRAGWQVWLATDLPGNYEECPPNLVEFAKRDRRWLQGNLQHTRLIVARGFHAVNRIHFLLGILSYLASPLWFLFLVISCVIVYRAQPAYGAVAASHALPAGSGLQALGLFGVTMGLLFLPKVLALLELRGRPLRRASFGGWRNVMLSAGLETVIFTLIAPILMLFHTKFVFLTLARQTVTWGTQRRNAGNSAWSEAVQAHIQQTLLGVAFLFFVSGVSSTLAWWMSPLLAGILLSIPISYVTGTAAPGLALREAGIFLTPEETAPRPELSRLANVLAEPVSGRPVPDELLAHYGVLQAVLDPYVNAAHVSLLRAKSDPPPATEQRLAELRERLVREGPAALNSRELLAVLADVDAMVALHEDVWAAPSWRLAAWWQRALEHYHLVAPPPQTAFTRAA</sequence>
<evidence type="ECO:0000256" key="12">
    <source>
        <dbReference type="SAM" id="Phobius"/>
    </source>
</evidence>
<dbReference type="GO" id="GO:0005886">
    <property type="term" value="C:plasma membrane"/>
    <property type="evidence" value="ECO:0007669"/>
    <property type="project" value="UniProtKB-SubCell"/>
</dbReference>
<feature type="transmembrane region" description="Helical" evidence="12">
    <location>
        <begin position="55"/>
        <end position="78"/>
    </location>
</feature>
<comment type="pathway">
    <text evidence="2">Glycan metabolism; osmoregulated periplasmic glucan (OPG) biosynthesis.</text>
</comment>
<evidence type="ECO:0000256" key="2">
    <source>
        <dbReference type="ARBA" id="ARBA00005001"/>
    </source>
</evidence>
<dbReference type="NCBIfam" id="NF003962">
    <property type="entry name" value="PRK05454.2-5"/>
    <property type="match status" value="1"/>
</dbReference>
<dbReference type="GO" id="GO:0016758">
    <property type="term" value="F:hexosyltransferase activity"/>
    <property type="evidence" value="ECO:0007669"/>
    <property type="project" value="TreeGrafter"/>
</dbReference>
<dbReference type="NCBIfam" id="NF003958">
    <property type="entry name" value="PRK05454.2-1"/>
    <property type="match status" value="1"/>
</dbReference>
<keyword evidence="9 12" id="KW-0812">Transmembrane</keyword>
<dbReference type="STRING" id="452637.Oter_1260"/>
<organism evidence="14 15">
    <name type="scientific">Opitutus terrae (strain DSM 11246 / JCM 15787 / PB90-1)</name>
    <dbReference type="NCBI Taxonomy" id="452637"/>
    <lineage>
        <taxon>Bacteria</taxon>
        <taxon>Pseudomonadati</taxon>
        <taxon>Verrucomicrobiota</taxon>
        <taxon>Opitutia</taxon>
        <taxon>Opitutales</taxon>
        <taxon>Opitutaceae</taxon>
        <taxon>Opitutus</taxon>
    </lineage>
</organism>
<evidence type="ECO:0000256" key="3">
    <source>
        <dbReference type="ARBA" id="ARBA00009337"/>
    </source>
</evidence>